<dbReference type="RefSeq" id="WP_209214780.1">
    <property type="nucleotide sequence ID" value="NZ_JAFFZM010000036.1"/>
</dbReference>
<gene>
    <name evidence="2" type="ORF">JW613_33820</name>
</gene>
<dbReference type="PANTHER" id="PTHR33164:SF57">
    <property type="entry name" value="MARR-FAMILY TRANSCRIPTIONAL REGULATOR"/>
    <property type="match status" value="1"/>
</dbReference>
<evidence type="ECO:0000313" key="2">
    <source>
        <dbReference type="EMBL" id="MBO8203222.1"/>
    </source>
</evidence>
<dbReference type="InterPro" id="IPR036388">
    <property type="entry name" value="WH-like_DNA-bd_sf"/>
</dbReference>
<dbReference type="PROSITE" id="PS50995">
    <property type="entry name" value="HTH_MARR_2"/>
    <property type="match status" value="1"/>
</dbReference>
<dbReference type="PANTHER" id="PTHR33164">
    <property type="entry name" value="TRANSCRIPTIONAL REGULATOR, MARR FAMILY"/>
    <property type="match status" value="1"/>
</dbReference>
<dbReference type="InterPro" id="IPR000835">
    <property type="entry name" value="HTH_MarR-typ"/>
</dbReference>
<keyword evidence="3" id="KW-1185">Reference proteome</keyword>
<feature type="domain" description="HTH marR-type" evidence="1">
    <location>
        <begin position="8"/>
        <end position="157"/>
    </location>
</feature>
<sequence length="165" mass="17526">MDGNCAGEPREVAAIERAVVALRRQQRSHALARLSARRGSRSGPYGALPDAVFQLLDVVDEAAEHGRALTVTEAAAALAVDQPRASRLASQALEAGLLYRGTDPSDGRRSLLGLTADGREALDEIRSFRQEVIAEALEGWPAADRAALARLLARFVTDVAAITDA</sequence>
<comment type="caution">
    <text evidence="2">The sequence shown here is derived from an EMBL/GenBank/DDBJ whole genome shotgun (WGS) entry which is preliminary data.</text>
</comment>
<dbReference type="InterPro" id="IPR036390">
    <property type="entry name" value="WH_DNA-bd_sf"/>
</dbReference>
<accession>A0ABS3Y6E5</accession>
<dbReference type="SMART" id="SM00347">
    <property type="entry name" value="HTH_MARR"/>
    <property type="match status" value="1"/>
</dbReference>
<dbReference type="Proteomes" id="UP000721954">
    <property type="component" value="Unassembled WGS sequence"/>
</dbReference>
<dbReference type="InterPro" id="IPR039422">
    <property type="entry name" value="MarR/SlyA-like"/>
</dbReference>
<evidence type="ECO:0000313" key="3">
    <source>
        <dbReference type="Proteomes" id="UP000721954"/>
    </source>
</evidence>
<protein>
    <submittedName>
        <fullName evidence="2">Winged helix-turn-helix transcriptional regulator</fullName>
    </submittedName>
</protein>
<reference evidence="2 3" key="1">
    <citation type="submission" date="2021-02" db="EMBL/GenBank/DDBJ databases">
        <title>Streptomyces spirodelae sp. nov., isolated from duckweed.</title>
        <authorList>
            <person name="Saimee Y."/>
            <person name="Duangmal K."/>
        </authorList>
    </citation>
    <scope>NUCLEOTIDE SEQUENCE [LARGE SCALE GENOMIC DNA]</scope>
    <source>
        <strain evidence="2 3">DSM 42105</strain>
    </source>
</reference>
<evidence type="ECO:0000259" key="1">
    <source>
        <dbReference type="PROSITE" id="PS50995"/>
    </source>
</evidence>
<organism evidence="2 3">
    <name type="scientific">Streptomyces smyrnaeus</name>
    <dbReference type="NCBI Taxonomy" id="1387713"/>
    <lineage>
        <taxon>Bacteria</taxon>
        <taxon>Bacillati</taxon>
        <taxon>Actinomycetota</taxon>
        <taxon>Actinomycetes</taxon>
        <taxon>Kitasatosporales</taxon>
        <taxon>Streptomycetaceae</taxon>
        <taxon>Streptomyces</taxon>
    </lineage>
</organism>
<dbReference type="GeneID" id="96263599"/>
<dbReference type="SUPFAM" id="SSF46785">
    <property type="entry name" value="Winged helix' DNA-binding domain"/>
    <property type="match status" value="1"/>
</dbReference>
<name>A0ABS3Y6E5_9ACTN</name>
<dbReference type="Pfam" id="PF12802">
    <property type="entry name" value="MarR_2"/>
    <property type="match status" value="1"/>
</dbReference>
<dbReference type="EMBL" id="JAFFZM010000036">
    <property type="protein sequence ID" value="MBO8203222.1"/>
    <property type="molecule type" value="Genomic_DNA"/>
</dbReference>
<dbReference type="Gene3D" id="1.10.10.10">
    <property type="entry name" value="Winged helix-like DNA-binding domain superfamily/Winged helix DNA-binding domain"/>
    <property type="match status" value="1"/>
</dbReference>
<proteinExistence type="predicted"/>